<reference evidence="2" key="1">
    <citation type="submission" date="2021-01" db="EMBL/GenBank/DDBJ databases">
        <authorList>
            <person name="Corre E."/>
            <person name="Pelletier E."/>
            <person name="Niang G."/>
            <person name="Scheremetjew M."/>
            <person name="Finn R."/>
            <person name="Kale V."/>
            <person name="Holt S."/>
            <person name="Cochrane G."/>
            <person name="Meng A."/>
            <person name="Brown T."/>
            <person name="Cohen L."/>
        </authorList>
    </citation>
    <scope>NUCLEOTIDE SEQUENCE</scope>
    <source>
        <strain evidence="2">ATCC 50979</strain>
    </source>
</reference>
<name>A0A7S1VCV7_9EUKA</name>
<feature type="compositionally biased region" description="Low complexity" evidence="1">
    <location>
        <begin position="211"/>
        <end position="226"/>
    </location>
</feature>
<accession>A0A7S1VCV7</accession>
<evidence type="ECO:0000313" key="2">
    <source>
        <dbReference type="EMBL" id="CAD9295644.1"/>
    </source>
</evidence>
<sequence>MSDVTSQLSSLSLSSSLTAALDDGRLGLPSPINLTFATQPPPSVVYQRILRPPPAVTLAFTTAQPCEVLAVKIDEESGADCGESVRLHLATFTVTAISFANGRRTPIPPHQAEWAVLWAGARVGTQWAEPGLLVARPSIVTPLRLDSSGVAVAAAKKLKLMRTSNQLDARLCLLARAAVRLDPSGPWYRLALPGAESNTINVVSHSQYLAAPVGSPSPASPSTSLSGEPTSSAVAIPGTSSSRPLSLSLSASVSPSASPRASPGASPSPSASPPPFEEHPSPWAVGSTLLSEERVIASFSVGIATTQDPHQPAPGTPTGHTASSSSSSQSPPSSSSPSVSHHQHPQARSSYPPATSPNPPSVATSPSAPSSLTPSPSYTVTIDGHATTPQAASMAADLLDDRESAAAALLLVGSLATPVPDIGEARLSGAILQQAGGGPRLRIVVQPPAEAVYNRLLRPAPRICIEGPLGDSPTPQYAVQVTALADDTGQLLPHCVSGVSTAPAAPFVSFSRLKLTHTSIQQRGSAFRLVFRLVPLSTSGSAPTFGSDEQQQSESAVSKWTALPEASSEGIRVFSHTCYLGGKRKRERGAADDRPVS</sequence>
<feature type="compositionally biased region" description="Polar residues" evidence="1">
    <location>
        <begin position="541"/>
        <end position="558"/>
    </location>
</feature>
<protein>
    <submittedName>
        <fullName evidence="2">Uncharacterized protein</fullName>
    </submittedName>
</protein>
<gene>
    <name evidence="2" type="ORF">SSP0437_LOCUS5501</name>
</gene>
<evidence type="ECO:0000256" key="1">
    <source>
        <dbReference type="SAM" id="MobiDB-lite"/>
    </source>
</evidence>
<feature type="region of interest" description="Disordered" evidence="1">
    <location>
        <begin position="211"/>
        <end position="283"/>
    </location>
</feature>
<dbReference type="EMBL" id="HBGL01007132">
    <property type="protein sequence ID" value="CAD9295644.1"/>
    <property type="molecule type" value="Transcribed_RNA"/>
</dbReference>
<dbReference type="AlphaFoldDB" id="A0A7S1VCV7"/>
<feature type="compositionally biased region" description="Low complexity" evidence="1">
    <location>
        <begin position="240"/>
        <end position="269"/>
    </location>
</feature>
<feature type="region of interest" description="Disordered" evidence="1">
    <location>
        <begin position="541"/>
        <end position="560"/>
    </location>
</feature>
<feature type="compositionally biased region" description="Low complexity" evidence="1">
    <location>
        <begin position="361"/>
        <end position="381"/>
    </location>
</feature>
<feature type="compositionally biased region" description="Low complexity" evidence="1">
    <location>
        <begin position="323"/>
        <end position="340"/>
    </location>
</feature>
<organism evidence="2">
    <name type="scientific">Sexangularia sp. CB-2014</name>
    <dbReference type="NCBI Taxonomy" id="1486929"/>
    <lineage>
        <taxon>Eukaryota</taxon>
        <taxon>Amoebozoa</taxon>
        <taxon>Tubulinea</taxon>
        <taxon>Elardia</taxon>
        <taxon>Arcellinida</taxon>
        <taxon>Arcellinida incertae sedis</taxon>
        <taxon>Sexangularia</taxon>
    </lineage>
</organism>
<proteinExistence type="predicted"/>
<feature type="region of interest" description="Disordered" evidence="1">
    <location>
        <begin position="305"/>
        <end position="383"/>
    </location>
</feature>